<keyword evidence="9" id="KW-1185">Reference proteome</keyword>
<keyword evidence="4" id="KW-0574">Periplasm</keyword>
<dbReference type="AlphaFoldDB" id="A0A418XAP4"/>
<comment type="caution">
    <text evidence="8">The sequence shown here is derived from an EMBL/GenBank/DDBJ whole genome shotgun (WGS) entry which is preliminary data.</text>
</comment>
<dbReference type="Proteomes" id="UP000284006">
    <property type="component" value="Unassembled WGS sequence"/>
</dbReference>
<dbReference type="InterPro" id="IPR009045">
    <property type="entry name" value="Zn_M74/Hedgehog-like"/>
</dbReference>
<evidence type="ECO:0000256" key="2">
    <source>
        <dbReference type="ARBA" id="ARBA00022723"/>
    </source>
</evidence>
<dbReference type="EMBL" id="QYUP01000167">
    <property type="protein sequence ID" value="RJG09550.1"/>
    <property type="molecule type" value="Genomic_DNA"/>
</dbReference>
<dbReference type="SUPFAM" id="SSF55166">
    <property type="entry name" value="Hedgehog/DD-peptidase"/>
    <property type="match status" value="1"/>
</dbReference>
<dbReference type="RefSeq" id="WP_119812823.1">
    <property type="nucleotide sequence ID" value="NZ_QYUP01000167.1"/>
</dbReference>
<keyword evidence="3" id="KW-0732">Signal</keyword>
<evidence type="ECO:0000256" key="1">
    <source>
        <dbReference type="ARBA" id="ARBA00022670"/>
    </source>
</evidence>
<evidence type="ECO:0000313" key="8">
    <source>
        <dbReference type="EMBL" id="RJG09550.1"/>
    </source>
</evidence>
<organism evidence="8 9">
    <name type="scientific">Massilia cavernae</name>
    <dbReference type="NCBI Taxonomy" id="2320864"/>
    <lineage>
        <taxon>Bacteria</taxon>
        <taxon>Pseudomonadati</taxon>
        <taxon>Pseudomonadota</taxon>
        <taxon>Betaproteobacteria</taxon>
        <taxon>Burkholderiales</taxon>
        <taxon>Oxalobacteraceae</taxon>
        <taxon>Telluria group</taxon>
        <taxon>Massilia</taxon>
    </lineage>
</organism>
<accession>A0A418XAP4</accession>
<evidence type="ECO:0000256" key="7">
    <source>
        <dbReference type="ARBA" id="ARBA00023049"/>
    </source>
</evidence>
<dbReference type="GO" id="GO:0046872">
    <property type="term" value="F:metal ion binding"/>
    <property type="evidence" value="ECO:0007669"/>
    <property type="project" value="UniProtKB-KW"/>
</dbReference>
<dbReference type="GO" id="GO:0008237">
    <property type="term" value="F:metallopeptidase activity"/>
    <property type="evidence" value="ECO:0007669"/>
    <property type="project" value="UniProtKB-KW"/>
</dbReference>
<evidence type="ECO:0000256" key="4">
    <source>
        <dbReference type="ARBA" id="ARBA00022764"/>
    </source>
</evidence>
<evidence type="ECO:0000256" key="3">
    <source>
        <dbReference type="ARBA" id="ARBA00022729"/>
    </source>
</evidence>
<dbReference type="GO" id="GO:0030288">
    <property type="term" value="C:outer membrane-bounded periplasmic space"/>
    <property type="evidence" value="ECO:0007669"/>
    <property type="project" value="InterPro"/>
</dbReference>
<dbReference type="GO" id="GO:0006508">
    <property type="term" value="P:proteolysis"/>
    <property type="evidence" value="ECO:0007669"/>
    <property type="project" value="UniProtKB-KW"/>
</dbReference>
<keyword evidence="5" id="KW-0378">Hydrolase</keyword>
<keyword evidence="7" id="KW-0482">Metalloprotease</keyword>
<gene>
    <name evidence="8" type="ORF">D3872_22185</name>
</gene>
<dbReference type="Pfam" id="PF03411">
    <property type="entry name" value="Peptidase_M74"/>
    <property type="match status" value="1"/>
</dbReference>
<reference evidence="8 9" key="1">
    <citation type="submission" date="2018-09" db="EMBL/GenBank/DDBJ databases">
        <authorList>
            <person name="Zhu H."/>
        </authorList>
    </citation>
    <scope>NUCLEOTIDE SEQUENCE [LARGE SCALE GENOMIC DNA]</scope>
    <source>
        <strain evidence="8 9">K1S02-61</strain>
    </source>
</reference>
<dbReference type="InterPro" id="IPR005073">
    <property type="entry name" value="Peptidase_M74"/>
</dbReference>
<evidence type="ECO:0008006" key="10">
    <source>
        <dbReference type="Google" id="ProtNLM"/>
    </source>
</evidence>
<keyword evidence="2" id="KW-0479">Metal-binding</keyword>
<keyword evidence="1" id="KW-0645">Protease</keyword>
<dbReference type="Gene3D" id="3.30.1380.10">
    <property type="match status" value="1"/>
</dbReference>
<evidence type="ECO:0000256" key="6">
    <source>
        <dbReference type="ARBA" id="ARBA00022833"/>
    </source>
</evidence>
<evidence type="ECO:0000256" key="5">
    <source>
        <dbReference type="ARBA" id="ARBA00022801"/>
    </source>
</evidence>
<keyword evidence="6" id="KW-0862">Zinc</keyword>
<dbReference type="OrthoDB" id="8756136at2"/>
<protein>
    <recommendedName>
        <fullName evidence="10">Extensin-like C-terminal domain-containing protein</fullName>
    </recommendedName>
</protein>
<sequence length="153" mass="17278">MPEAKPCDKRGFFVLPQGYEGGGYYCYGTPDGGRSQYAHPKLISFMSDVAIRWCAQDVRKFGVGNISLPDGRKGDHATHIKGLDVDIRPIRKDGRRLACTIRDRQYDHDATARLVEILYGTGMVRTILFNDGSIRHVRRWPGHDNHLHVSLKA</sequence>
<name>A0A418XAP4_9BURK</name>
<dbReference type="GO" id="GO:0004252">
    <property type="term" value="F:serine-type endopeptidase activity"/>
    <property type="evidence" value="ECO:0007669"/>
    <property type="project" value="InterPro"/>
</dbReference>
<proteinExistence type="predicted"/>
<evidence type="ECO:0000313" key="9">
    <source>
        <dbReference type="Proteomes" id="UP000284006"/>
    </source>
</evidence>